<gene>
    <name evidence="7" type="ORF">FHX33_002470</name>
</gene>
<reference evidence="7 8" key="1">
    <citation type="submission" date="2020-08" db="EMBL/GenBank/DDBJ databases">
        <title>Sequencing the genomes of 1000 actinobacteria strains.</title>
        <authorList>
            <person name="Klenk H.-P."/>
        </authorList>
    </citation>
    <scope>NUCLEOTIDE SEQUENCE [LARGE SCALE GENOMIC DNA]</scope>
    <source>
        <strain evidence="7 8">DSM 20146</strain>
    </source>
</reference>
<dbReference type="InterPro" id="IPR004307">
    <property type="entry name" value="TspO_MBR"/>
</dbReference>
<dbReference type="GO" id="GO:0016020">
    <property type="term" value="C:membrane"/>
    <property type="evidence" value="ECO:0007669"/>
    <property type="project" value="UniProtKB-SubCell"/>
</dbReference>
<protein>
    <recommendedName>
        <fullName evidence="9">Tryptophan-rich sensory protein</fullName>
    </recommendedName>
</protein>
<feature type="transmembrane region" description="Helical" evidence="6">
    <location>
        <begin position="246"/>
        <end position="269"/>
    </location>
</feature>
<dbReference type="Proteomes" id="UP000538196">
    <property type="component" value="Unassembled WGS sequence"/>
</dbReference>
<comment type="similarity">
    <text evidence="2">Belongs to the TspO/BZRP family.</text>
</comment>
<evidence type="ECO:0000256" key="5">
    <source>
        <dbReference type="ARBA" id="ARBA00023136"/>
    </source>
</evidence>
<dbReference type="InterPro" id="IPR038330">
    <property type="entry name" value="TspO/MBR-related_sf"/>
</dbReference>
<comment type="subcellular location">
    <subcellularLocation>
        <location evidence="1">Membrane</location>
        <topology evidence="1">Multi-pass membrane protein</topology>
    </subcellularLocation>
</comment>
<dbReference type="Pfam" id="PF03073">
    <property type="entry name" value="TspO_MBR"/>
    <property type="match status" value="1"/>
</dbReference>
<evidence type="ECO:0000256" key="3">
    <source>
        <dbReference type="ARBA" id="ARBA00022692"/>
    </source>
</evidence>
<dbReference type="EMBL" id="JACHVP010000002">
    <property type="protein sequence ID" value="MBB2967707.1"/>
    <property type="molecule type" value="Genomic_DNA"/>
</dbReference>
<feature type="transmembrane region" description="Helical" evidence="6">
    <location>
        <begin position="165"/>
        <end position="184"/>
    </location>
</feature>
<accession>A0A7W4UX47</accession>
<dbReference type="PANTHER" id="PTHR33802:SF1">
    <property type="entry name" value="XK-RELATED PROTEIN"/>
    <property type="match status" value="1"/>
</dbReference>
<feature type="transmembrane region" description="Helical" evidence="6">
    <location>
        <begin position="102"/>
        <end position="118"/>
    </location>
</feature>
<feature type="transmembrane region" description="Helical" evidence="6">
    <location>
        <begin position="221"/>
        <end position="240"/>
    </location>
</feature>
<evidence type="ECO:0000256" key="1">
    <source>
        <dbReference type="ARBA" id="ARBA00004141"/>
    </source>
</evidence>
<evidence type="ECO:0000256" key="6">
    <source>
        <dbReference type="SAM" id="Phobius"/>
    </source>
</evidence>
<evidence type="ECO:0000256" key="4">
    <source>
        <dbReference type="ARBA" id="ARBA00022989"/>
    </source>
</evidence>
<feature type="transmembrane region" description="Helical" evidence="6">
    <location>
        <begin position="24"/>
        <end position="49"/>
    </location>
</feature>
<evidence type="ECO:0008006" key="9">
    <source>
        <dbReference type="Google" id="ProtNLM"/>
    </source>
</evidence>
<feature type="transmembrane region" description="Helical" evidence="6">
    <location>
        <begin position="124"/>
        <end position="144"/>
    </location>
</feature>
<proteinExistence type="inferred from homology"/>
<sequence>MSTLTGDPARTAIRPVAADRVRQIVVIASAVAALAGAVVGSGLVGGTPIPEVAGGALSADATLLAPAGPAFAIWSVIYAGLVLYAIWQALPSQAGRERQRRVGYWMVASLLLNAAWILSVQAGLLALSVAVIAALLVVLIVTFARLRVYPGGTMADAILFDGTTGLYLGWVMVATVANIAAGLTQAGFDGFGWSPHAWGLVVVAVVAVVCCALAVWDRGRFAPAVASAWGLAWIGVSRLNGALPSAPVAVAAFAAAALVVLVAVAVRVAGRSHPSGRPRG</sequence>
<keyword evidence="8" id="KW-1185">Reference proteome</keyword>
<evidence type="ECO:0000313" key="7">
    <source>
        <dbReference type="EMBL" id="MBB2967707.1"/>
    </source>
</evidence>
<comment type="caution">
    <text evidence="7">The sequence shown here is derived from an EMBL/GenBank/DDBJ whole genome shotgun (WGS) entry which is preliminary data.</text>
</comment>
<keyword evidence="4 6" id="KW-1133">Transmembrane helix</keyword>
<dbReference type="RefSeq" id="WP_183428565.1">
    <property type="nucleotide sequence ID" value="NZ_JACHVP010000002.1"/>
</dbReference>
<dbReference type="PANTHER" id="PTHR33802">
    <property type="entry name" value="SI:CH211-161H7.5-RELATED"/>
    <property type="match status" value="1"/>
</dbReference>
<name>A0A7W4UX47_LEIAQ</name>
<dbReference type="Gene3D" id="1.20.1260.100">
    <property type="entry name" value="TspO/MBR protein"/>
    <property type="match status" value="1"/>
</dbReference>
<keyword evidence="3 6" id="KW-0812">Transmembrane</keyword>
<dbReference type="AlphaFoldDB" id="A0A7W4UX47"/>
<evidence type="ECO:0000256" key="2">
    <source>
        <dbReference type="ARBA" id="ARBA00007524"/>
    </source>
</evidence>
<feature type="transmembrane region" description="Helical" evidence="6">
    <location>
        <begin position="69"/>
        <end position="90"/>
    </location>
</feature>
<keyword evidence="5 6" id="KW-0472">Membrane</keyword>
<evidence type="ECO:0000313" key="8">
    <source>
        <dbReference type="Proteomes" id="UP000538196"/>
    </source>
</evidence>
<feature type="transmembrane region" description="Helical" evidence="6">
    <location>
        <begin position="196"/>
        <end position="216"/>
    </location>
</feature>
<organism evidence="7 8">
    <name type="scientific">Leifsonia aquatica</name>
    <name type="common">Corynebacterium aquaticum</name>
    <dbReference type="NCBI Taxonomy" id="144185"/>
    <lineage>
        <taxon>Bacteria</taxon>
        <taxon>Bacillati</taxon>
        <taxon>Actinomycetota</taxon>
        <taxon>Actinomycetes</taxon>
        <taxon>Micrococcales</taxon>
        <taxon>Microbacteriaceae</taxon>
        <taxon>Leifsonia</taxon>
    </lineage>
</organism>